<dbReference type="AlphaFoldDB" id="A0A0M9GLD4"/>
<dbReference type="Gene3D" id="3.10.105.10">
    <property type="entry name" value="Dipeptide-binding Protein, Domain 3"/>
    <property type="match status" value="1"/>
</dbReference>
<dbReference type="InterPro" id="IPR039424">
    <property type="entry name" value="SBP_5"/>
</dbReference>
<protein>
    <recommendedName>
        <fullName evidence="5">Solute-binding protein family 5 domain-containing protein</fullName>
    </recommendedName>
</protein>
<keyword evidence="3 4" id="KW-0732">Signal</keyword>
<dbReference type="GO" id="GO:0042884">
    <property type="term" value="P:microcin transport"/>
    <property type="evidence" value="ECO:0007669"/>
    <property type="project" value="TreeGrafter"/>
</dbReference>
<evidence type="ECO:0000256" key="4">
    <source>
        <dbReference type="SAM" id="SignalP"/>
    </source>
</evidence>
<comment type="similarity">
    <text evidence="2">Belongs to the bacterial solute-binding protein 5 family.</text>
</comment>
<comment type="caution">
    <text evidence="6">The sequence shown here is derived from an EMBL/GenBank/DDBJ whole genome shotgun (WGS) entry which is preliminary data.</text>
</comment>
<feature type="chain" id="PRO_5005836401" description="Solute-binding protein family 5 domain-containing protein" evidence="4">
    <location>
        <begin position="23"/>
        <end position="616"/>
    </location>
</feature>
<dbReference type="GO" id="GO:0030288">
    <property type="term" value="C:outer membrane-bounded periplasmic space"/>
    <property type="evidence" value="ECO:0007669"/>
    <property type="project" value="TreeGrafter"/>
</dbReference>
<dbReference type="InterPro" id="IPR030678">
    <property type="entry name" value="Peptide/Ni-bd"/>
</dbReference>
<dbReference type="OrthoDB" id="9803988at2"/>
<dbReference type="GO" id="GO:0015833">
    <property type="term" value="P:peptide transport"/>
    <property type="evidence" value="ECO:0007669"/>
    <property type="project" value="TreeGrafter"/>
</dbReference>
<dbReference type="Gene3D" id="3.40.190.10">
    <property type="entry name" value="Periplasmic binding protein-like II"/>
    <property type="match status" value="1"/>
</dbReference>
<dbReference type="CDD" id="cd08497">
    <property type="entry name" value="MbnE-like"/>
    <property type="match status" value="1"/>
</dbReference>
<sequence length="616" mass="70325">MKRCVVPVLLFALSMPISSSFAQEASGWVTTDSLITTSKYADNFSHYDHANPDAPKGGTINLPALGTYDSFNPYIIKGNPAAGFAPSGFGGGLLYDTLRDQSIDEPSTSHPLVAEAFTYPEDDSFAIYRLNKAAKWHDGKPITPQDVVWTFGILKQYNQLYREYYENVVSAEALNETDIKFTFNEKNNRELPNILGDMPVLPQHWWEGTDKDGNQRDISQPTLEPPLGSGAYKIASFDPGTSITWERVEDYWGANLPVNKGRNNFDRYHYTYFLDSTPIWEAFKKGGIQDFRSETSSQRWAGEYTFPAFEAGEVKKRAFPTTSPQPMQGFAMNMRRDKFQDVRVRKALSYLFDFESINRLQLSGLRTRTDSFFEGGELQSSGIPENRELEILEEFRAELPEELFTEPFENPVGGDRSKNRDNQRIAAKLMREAGWEPRNGVWTNVETGEPFSIEILGGSPVTNIIAGQFTQDMRKFGIDASIRIVDSSQYVSRLEEFNFDMTTVRLAQSLSPGNEQRDFWSSASADRPDSRNMSGIKNPVVDELVNKIIFAENREELIALTHALDRVLLWNYYYIPQWHSPEEWIAWWDKFEFVDKQPSYSGVDVSSWWIKQEQAQ</sequence>
<evidence type="ECO:0000313" key="7">
    <source>
        <dbReference type="Proteomes" id="UP000038011"/>
    </source>
</evidence>
<gene>
    <name evidence="6" type="ORF">SU32_12850</name>
</gene>
<dbReference type="InterPro" id="IPR000914">
    <property type="entry name" value="SBP_5_dom"/>
</dbReference>
<dbReference type="Pfam" id="PF00496">
    <property type="entry name" value="SBP_bac_5"/>
    <property type="match status" value="1"/>
</dbReference>
<evidence type="ECO:0000259" key="5">
    <source>
        <dbReference type="Pfam" id="PF00496"/>
    </source>
</evidence>
<reference evidence="6 7" key="1">
    <citation type="submission" date="2015-01" db="EMBL/GenBank/DDBJ databases">
        <title>Ahrensia donghaiensis sp. nov., a novel dimethylsulphoniopropionate-cleavage bacterium isolated from seawater and emended descriptions of the genus Ahrensia and Ahrensia kielensis.</title>
        <authorList>
            <person name="Liu J."/>
        </authorList>
    </citation>
    <scope>NUCLEOTIDE SEQUENCE [LARGE SCALE GENOMIC DNA]</scope>
    <source>
        <strain evidence="6 7">LZD062</strain>
    </source>
</reference>
<dbReference type="EMBL" id="JXMU01000019">
    <property type="protein sequence ID" value="KPB00537.1"/>
    <property type="molecule type" value="Genomic_DNA"/>
</dbReference>
<dbReference type="SUPFAM" id="SSF53850">
    <property type="entry name" value="Periplasmic binding protein-like II"/>
    <property type="match status" value="1"/>
</dbReference>
<evidence type="ECO:0000256" key="3">
    <source>
        <dbReference type="ARBA" id="ARBA00022729"/>
    </source>
</evidence>
<keyword evidence="7" id="KW-1185">Reference proteome</keyword>
<dbReference type="STRING" id="1514904.SU32_12850"/>
<dbReference type="PATRIC" id="fig|1514904.3.peg.1425"/>
<dbReference type="RefSeq" id="WP_053999785.1">
    <property type="nucleotide sequence ID" value="NZ_JXMU01000019.1"/>
</dbReference>
<dbReference type="Proteomes" id="UP000038011">
    <property type="component" value="Unassembled WGS sequence"/>
</dbReference>
<accession>A0A0M9GLD4</accession>
<organism evidence="6 7">
    <name type="scientific">Ahrensia marina</name>
    <dbReference type="NCBI Taxonomy" id="1514904"/>
    <lineage>
        <taxon>Bacteria</taxon>
        <taxon>Pseudomonadati</taxon>
        <taxon>Pseudomonadota</taxon>
        <taxon>Alphaproteobacteria</taxon>
        <taxon>Hyphomicrobiales</taxon>
        <taxon>Ahrensiaceae</taxon>
        <taxon>Ahrensia</taxon>
    </lineage>
</organism>
<dbReference type="PIRSF" id="PIRSF002741">
    <property type="entry name" value="MppA"/>
    <property type="match status" value="1"/>
</dbReference>
<evidence type="ECO:0000313" key="6">
    <source>
        <dbReference type="EMBL" id="KPB00537.1"/>
    </source>
</evidence>
<proteinExistence type="inferred from homology"/>
<dbReference type="GO" id="GO:1904680">
    <property type="term" value="F:peptide transmembrane transporter activity"/>
    <property type="evidence" value="ECO:0007669"/>
    <property type="project" value="TreeGrafter"/>
</dbReference>
<name>A0A0M9GLD4_9HYPH</name>
<feature type="signal peptide" evidence="4">
    <location>
        <begin position="1"/>
        <end position="22"/>
    </location>
</feature>
<dbReference type="PANTHER" id="PTHR30290">
    <property type="entry name" value="PERIPLASMIC BINDING COMPONENT OF ABC TRANSPORTER"/>
    <property type="match status" value="1"/>
</dbReference>
<dbReference type="PANTHER" id="PTHR30290:SF64">
    <property type="entry name" value="ABC TRANSPORTER PERIPLASMIC BINDING PROTEIN"/>
    <property type="match status" value="1"/>
</dbReference>
<feature type="domain" description="Solute-binding protein family 5" evidence="5">
    <location>
        <begin position="110"/>
        <end position="523"/>
    </location>
</feature>
<comment type="subcellular location">
    <subcellularLocation>
        <location evidence="1">Periplasm</location>
    </subcellularLocation>
</comment>
<evidence type="ECO:0000256" key="1">
    <source>
        <dbReference type="ARBA" id="ARBA00004418"/>
    </source>
</evidence>
<dbReference type="GO" id="GO:0043190">
    <property type="term" value="C:ATP-binding cassette (ABC) transporter complex"/>
    <property type="evidence" value="ECO:0007669"/>
    <property type="project" value="InterPro"/>
</dbReference>
<evidence type="ECO:0000256" key="2">
    <source>
        <dbReference type="ARBA" id="ARBA00005695"/>
    </source>
</evidence>